<dbReference type="Proteomes" id="UP000675940">
    <property type="component" value="Unassembled WGS sequence"/>
</dbReference>
<dbReference type="InterPro" id="IPR013096">
    <property type="entry name" value="Cupin_2"/>
</dbReference>
<dbReference type="AlphaFoldDB" id="A0A940S159"/>
<dbReference type="EMBL" id="JAGISH010000008">
    <property type="protein sequence ID" value="MBP0483798.1"/>
    <property type="molecule type" value="Genomic_DNA"/>
</dbReference>
<gene>
    <name evidence="3" type="ORF">J5474_15040</name>
</gene>
<reference evidence="3" key="1">
    <citation type="submission" date="2021-03" db="EMBL/GenBank/DDBJ databases">
        <title>Sagittula salina sp. nov. strain M10.9X isolated from the marine waste.</title>
        <authorList>
            <person name="Satari L."/>
            <person name="Molina-Menor E."/>
            <person name="Vidal-Verdu A."/>
            <person name="Pascual J."/>
            <person name="Pereto J."/>
            <person name="Porcar M."/>
        </authorList>
    </citation>
    <scope>NUCLEOTIDE SEQUENCE</scope>
    <source>
        <strain evidence="3">M10.9X</strain>
    </source>
</reference>
<dbReference type="Gene3D" id="2.60.120.10">
    <property type="entry name" value="Jelly Rolls"/>
    <property type="match status" value="1"/>
</dbReference>
<keyword evidence="4" id="KW-1185">Reference proteome</keyword>
<accession>A0A940S159</accession>
<comment type="caution">
    <text evidence="3">The sequence shown here is derived from an EMBL/GenBank/DDBJ whole genome shotgun (WGS) entry which is preliminary data.</text>
</comment>
<dbReference type="InterPro" id="IPR051610">
    <property type="entry name" value="GPI/OXD"/>
</dbReference>
<dbReference type="InterPro" id="IPR014710">
    <property type="entry name" value="RmlC-like_jellyroll"/>
</dbReference>
<evidence type="ECO:0000256" key="1">
    <source>
        <dbReference type="ARBA" id="ARBA00022723"/>
    </source>
</evidence>
<dbReference type="SUPFAM" id="SSF51182">
    <property type="entry name" value="RmlC-like cupins"/>
    <property type="match status" value="1"/>
</dbReference>
<feature type="domain" description="Cupin type-2" evidence="2">
    <location>
        <begin position="65"/>
        <end position="132"/>
    </location>
</feature>
<organism evidence="3 4">
    <name type="scientific">Sagittula salina</name>
    <dbReference type="NCBI Taxonomy" id="2820268"/>
    <lineage>
        <taxon>Bacteria</taxon>
        <taxon>Pseudomonadati</taxon>
        <taxon>Pseudomonadota</taxon>
        <taxon>Alphaproteobacteria</taxon>
        <taxon>Rhodobacterales</taxon>
        <taxon>Roseobacteraceae</taxon>
        <taxon>Sagittula</taxon>
    </lineage>
</organism>
<sequence length="154" mass="16394">MDVTSGMDMTEMLTMGMAAMQTLPVVANADHAPLEGGEDPAFGTVRWRTIFDADRTATSAMVLGVAEFGPEGTLAPHRHAPAEIYFGLSGNGVVTIDGVAHGIAPGVALYLPPDVEHGTVAGPEGLRFLYVFPRDRFAEVEYRFTAEGDVVEVQ</sequence>
<dbReference type="PANTHER" id="PTHR35848">
    <property type="entry name" value="OXALATE-BINDING PROTEIN"/>
    <property type="match status" value="1"/>
</dbReference>
<dbReference type="Pfam" id="PF07883">
    <property type="entry name" value="Cupin_2"/>
    <property type="match status" value="1"/>
</dbReference>
<protein>
    <submittedName>
        <fullName evidence="3">Cupin domain-containing protein</fullName>
    </submittedName>
</protein>
<dbReference type="PANTHER" id="PTHR35848:SF6">
    <property type="entry name" value="CUPIN TYPE-2 DOMAIN-CONTAINING PROTEIN"/>
    <property type="match status" value="1"/>
</dbReference>
<proteinExistence type="predicted"/>
<name>A0A940S159_9RHOB</name>
<evidence type="ECO:0000259" key="2">
    <source>
        <dbReference type="Pfam" id="PF07883"/>
    </source>
</evidence>
<evidence type="ECO:0000313" key="3">
    <source>
        <dbReference type="EMBL" id="MBP0483798.1"/>
    </source>
</evidence>
<evidence type="ECO:0000313" key="4">
    <source>
        <dbReference type="Proteomes" id="UP000675940"/>
    </source>
</evidence>
<keyword evidence="1" id="KW-0479">Metal-binding</keyword>
<dbReference type="InterPro" id="IPR011051">
    <property type="entry name" value="RmlC_Cupin_sf"/>
</dbReference>
<dbReference type="GO" id="GO:0046872">
    <property type="term" value="F:metal ion binding"/>
    <property type="evidence" value="ECO:0007669"/>
    <property type="project" value="UniProtKB-KW"/>
</dbReference>